<dbReference type="Proteomes" id="UP000292235">
    <property type="component" value="Chromosome"/>
</dbReference>
<gene>
    <name evidence="2" type="ORF">EKD16_00500</name>
</gene>
<feature type="region of interest" description="Disordered" evidence="1">
    <location>
        <begin position="1"/>
        <end position="20"/>
    </location>
</feature>
<proteinExistence type="predicted"/>
<organism evidence="2 3">
    <name type="scientific">Streptomonospora litoralis</name>
    <dbReference type="NCBI Taxonomy" id="2498135"/>
    <lineage>
        <taxon>Bacteria</taxon>
        <taxon>Bacillati</taxon>
        <taxon>Actinomycetota</taxon>
        <taxon>Actinomycetes</taxon>
        <taxon>Streptosporangiales</taxon>
        <taxon>Nocardiopsidaceae</taxon>
        <taxon>Streptomonospora</taxon>
    </lineage>
</organism>
<protein>
    <submittedName>
        <fullName evidence="2">Uncharacterized protein</fullName>
    </submittedName>
</protein>
<dbReference type="EMBL" id="CP036455">
    <property type="protein sequence ID" value="QBI51921.1"/>
    <property type="molecule type" value="Genomic_DNA"/>
</dbReference>
<evidence type="ECO:0000256" key="1">
    <source>
        <dbReference type="SAM" id="MobiDB-lite"/>
    </source>
</evidence>
<dbReference type="AlphaFoldDB" id="A0A4P6PYH3"/>
<reference evidence="2 3" key="1">
    <citation type="submission" date="2019-02" db="EMBL/GenBank/DDBJ databases">
        <authorList>
            <person name="Khodamoradi S."/>
            <person name="Hahnke R.L."/>
            <person name="Kaempfer P."/>
            <person name="Schumann P."/>
            <person name="Rohde M."/>
            <person name="Steinert M."/>
            <person name="Luzhetskyy A."/>
            <person name="Wink J."/>
            <person name="Ruckert C."/>
        </authorList>
    </citation>
    <scope>NUCLEOTIDE SEQUENCE [LARGE SCALE GENOMIC DNA]</scope>
    <source>
        <strain evidence="2 3">M2</strain>
    </source>
</reference>
<keyword evidence="3" id="KW-1185">Reference proteome</keyword>
<feature type="compositionally biased region" description="Pro residues" evidence="1">
    <location>
        <begin position="7"/>
        <end position="19"/>
    </location>
</feature>
<evidence type="ECO:0000313" key="2">
    <source>
        <dbReference type="EMBL" id="QBI51921.1"/>
    </source>
</evidence>
<dbReference type="RefSeq" id="WP_131096555.1">
    <property type="nucleotide sequence ID" value="NZ_CP036455.1"/>
</dbReference>
<accession>A0A4P6PYH3</accession>
<sequence length="85" mass="9307">MTSNHRPPVPPRPRRPYAPPRLSAEDYAQVAELTLAHPAWSITYAADTEGRVVYAAERPEAAMCLAAPDVGALARLLVTAEEVRR</sequence>
<name>A0A4P6PYH3_9ACTN</name>
<dbReference type="KEGG" id="strr:EKD16_00500"/>
<evidence type="ECO:0000313" key="3">
    <source>
        <dbReference type="Proteomes" id="UP000292235"/>
    </source>
</evidence>